<dbReference type="InterPro" id="IPR036662">
    <property type="entry name" value="PTS_EIIA_man-typ_sf"/>
</dbReference>
<accession>A0ABM7YJK7</accession>
<dbReference type="PANTHER" id="PTHR33799">
    <property type="entry name" value="PTS PERMEASE-RELATED-RELATED"/>
    <property type="match status" value="1"/>
</dbReference>
<evidence type="ECO:0000259" key="3">
    <source>
        <dbReference type="PROSITE" id="PS51096"/>
    </source>
</evidence>
<dbReference type="Gene3D" id="3.40.50.510">
    <property type="entry name" value="Phosphotransferase system, mannose-type IIA component"/>
    <property type="match status" value="1"/>
</dbReference>
<name>A0ABM7YJK7_9BURK</name>
<feature type="domain" description="PTS EIIA type-4" evidence="3">
    <location>
        <begin position="1"/>
        <end position="126"/>
    </location>
</feature>
<dbReference type="SUPFAM" id="SSF53062">
    <property type="entry name" value="PTS system fructose IIA component-like"/>
    <property type="match status" value="1"/>
</dbReference>
<dbReference type="InterPro" id="IPR051471">
    <property type="entry name" value="Bacterial_PTS_sugar_comp"/>
</dbReference>
<evidence type="ECO:0000256" key="1">
    <source>
        <dbReference type="ARBA" id="ARBA00022679"/>
    </source>
</evidence>
<dbReference type="PROSITE" id="PS51096">
    <property type="entry name" value="PTS_EIIA_TYPE_4"/>
    <property type="match status" value="1"/>
</dbReference>
<dbReference type="RefSeq" id="WP_251972586.1">
    <property type="nucleotide sequence ID" value="NZ_AP025730.1"/>
</dbReference>
<organism evidence="4 5">
    <name type="scientific">Sphaerotilus microaerophilus</name>
    <dbReference type="NCBI Taxonomy" id="2914710"/>
    <lineage>
        <taxon>Bacteria</taxon>
        <taxon>Pseudomonadati</taxon>
        <taxon>Pseudomonadota</taxon>
        <taxon>Betaproteobacteria</taxon>
        <taxon>Burkholderiales</taxon>
        <taxon>Sphaerotilaceae</taxon>
        <taxon>Sphaerotilus</taxon>
    </lineage>
</organism>
<dbReference type="PANTHER" id="PTHR33799:SF1">
    <property type="entry name" value="PTS SYSTEM MANNOSE-SPECIFIC EIIAB COMPONENT-RELATED"/>
    <property type="match status" value="1"/>
</dbReference>
<dbReference type="Pfam" id="PF03610">
    <property type="entry name" value="EIIA-man"/>
    <property type="match status" value="1"/>
</dbReference>
<dbReference type="EMBL" id="AP025730">
    <property type="protein sequence ID" value="BDI04468.1"/>
    <property type="molecule type" value="Genomic_DNA"/>
</dbReference>
<sequence>MVRLLILAHAPLASALLAVAQHAFPECASRVLALDVMPEIGPEATEAAARALLAREPLPDDDAEVLILTDVFGATPANVAQRLSDGVHVRALAGVNVPMLWRAINYCNLPLDEVLSRSMVGAAQGVLAVASTRPQNQAFQVNAHDPHHHHHQQ</sequence>
<keyword evidence="1" id="KW-0808">Transferase</keyword>
<evidence type="ECO:0000256" key="2">
    <source>
        <dbReference type="SAM" id="SignalP"/>
    </source>
</evidence>
<keyword evidence="2" id="KW-0732">Signal</keyword>
<gene>
    <name evidence="4" type="ORF">CATMQ487_14380</name>
</gene>
<evidence type="ECO:0000313" key="5">
    <source>
        <dbReference type="Proteomes" id="UP001057498"/>
    </source>
</evidence>
<evidence type="ECO:0000313" key="4">
    <source>
        <dbReference type="EMBL" id="BDI04468.1"/>
    </source>
</evidence>
<protein>
    <submittedName>
        <fullName evidence="4">PTS fructose transporter subunit IIA</fullName>
    </submittedName>
</protein>
<feature type="signal peptide" evidence="2">
    <location>
        <begin position="1"/>
        <end position="23"/>
    </location>
</feature>
<dbReference type="Proteomes" id="UP001057498">
    <property type="component" value="Chromosome"/>
</dbReference>
<dbReference type="InterPro" id="IPR004701">
    <property type="entry name" value="PTS_EIIA_man-typ"/>
</dbReference>
<proteinExistence type="predicted"/>
<keyword evidence="5" id="KW-1185">Reference proteome</keyword>
<feature type="chain" id="PRO_5045904012" evidence="2">
    <location>
        <begin position="24"/>
        <end position="153"/>
    </location>
</feature>
<reference evidence="4" key="1">
    <citation type="submission" date="2022-04" db="EMBL/GenBank/DDBJ databases">
        <title>Whole genome sequence of Sphaerotilus sp. FB-5.</title>
        <authorList>
            <person name="Takeda M."/>
            <person name="Narihara S."/>
            <person name="Akimoto M."/>
            <person name="Akimoto R."/>
            <person name="Nishiyashiki S."/>
            <person name="Murakami T."/>
        </authorList>
    </citation>
    <scope>NUCLEOTIDE SEQUENCE</scope>
    <source>
        <strain evidence="4">FB-5</strain>
    </source>
</reference>